<evidence type="ECO:0000313" key="5">
    <source>
        <dbReference type="EMBL" id="PST83820.1"/>
    </source>
</evidence>
<dbReference type="InterPro" id="IPR006645">
    <property type="entry name" value="NGN-like_dom"/>
</dbReference>
<dbReference type="Pfam" id="PF02357">
    <property type="entry name" value="NusG"/>
    <property type="match status" value="1"/>
</dbReference>
<dbReference type="PANTHER" id="PTHR30265">
    <property type="entry name" value="RHO-INTERACTING TRANSCRIPTION TERMINATION FACTOR NUSG"/>
    <property type="match status" value="1"/>
</dbReference>
<dbReference type="EMBL" id="PYLS01000005">
    <property type="protein sequence ID" value="PST83820.1"/>
    <property type="molecule type" value="Genomic_DNA"/>
</dbReference>
<evidence type="ECO:0000313" key="6">
    <source>
        <dbReference type="Proteomes" id="UP000240912"/>
    </source>
</evidence>
<sequence>MNAINPQLRTGKSWYVVYTWPRWEKKVTRTLELQGITTYCPLRTVKSQWADRVKDVDLPLFASYVFIHINMRDELKVRSAVGVINFVYFMGKPAKVADHVIEDVKAYLRKFPQAEVVSYQAFGAGDRVRIKSGLMNDKEGEVIRVEGKQVLVVIDSLSCALVSRLPATVLALAR</sequence>
<keyword evidence="6" id="KW-1185">Reference proteome</keyword>
<dbReference type="NCBIfam" id="NF033644">
    <property type="entry name" value="antiterm_UpxY"/>
    <property type="match status" value="1"/>
</dbReference>
<keyword evidence="1" id="KW-0889">Transcription antitermination</keyword>
<dbReference type="SMART" id="SM00738">
    <property type="entry name" value="NGN"/>
    <property type="match status" value="1"/>
</dbReference>
<dbReference type="OrthoDB" id="9796143at2"/>
<feature type="domain" description="NusG-like N-terminal" evidence="4">
    <location>
        <begin position="11"/>
        <end position="108"/>
    </location>
</feature>
<dbReference type="GO" id="GO:0006354">
    <property type="term" value="P:DNA-templated transcription elongation"/>
    <property type="evidence" value="ECO:0007669"/>
    <property type="project" value="InterPro"/>
</dbReference>
<dbReference type="InterPro" id="IPR043425">
    <property type="entry name" value="NusG-like"/>
</dbReference>
<evidence type="ECO:0000256" key="1">
    <source>
        <dbReference type="ARBA" id="ARBA00022814"/>
    </source>
</evidence>
<dbReference type="InterPro" id="IPR008991">
    <property type="entry name" value="Translation_prot_SH3-like_sf"/>
</dbReference>
<reference evidence="5 6" key="1">
    <citation type="submission" date="2018-03" db="EMBL/GenBank/DDBJ databases">
        <authorList>
            <person name="Keele B.F."/>
        </authorList>
    </citation>
    <scope>NUCLEOTIDE SEQUENCE [LARGE SCALE GENOMIC DNA]</scope>
    <source>
        <strain evidence="5 6">YL28-9</strain>
    </source>
</reference>
<keyword evidence="3" id="KW-0804">Transcription</keyword>
<evidence type="ECO:0000256" key="3">
    <source>
        <dbReference type="ARBA" id="ARBA00023163"/>
    </source>
</evidence>
<organism evidence="5 6">
    <name type="scientific">Pedobacter yulinensis</name>
    <dbReference type="NCBI Taxonomy" id="2126353"/>
    <lineage>
        <taxon>Bacteria</taxon>
        <taxon>Pseudomonadati</taxon>
        <taxon>Bacteroidota</taxon>
        <taxon>Sphingobacteriia</taxon>
        <taxon>Sphingobacteriales</taxon>
        <taxon>Sphingobacteriaceae</taxon>
        <taxon>Pedobacter</taxon>
    </lineage>
</organism>
<dbReference type="GO" id="GO:0031564">
    <property type="term" value="P:transcription antitermination"/>
    <property type="evidence" value="ECO:0007669"/>
    <property type="project" value="UniProtKB-KW"/>
</dbReference>
<gene>
    <name evidence="5" type="ORF">C7T94_11770</name>
</gene>
<dbReference type="Proteomes" id="UP000240912">
    <property type="component" value="Unassembled WGS sequence"/>
</dbReference>
<keyword evidence="2" id="KW-0805">Transcription regulation</keyword>
<comment type="caution">
    <text evidence="5">The sequence shown here is derived from an EMBL/GenBank/DDBJ whole genome shotgun (WGS) entry which is preliminary data.</text>
</comment>
<evidence type="ECO:0000259" key="4">
    <source>
        <dbReference type="SMART" id="SM00738"/>
    </source>
</evidence>
<evidence type="ECO:0000256" key="2">
    <source>
        <dbReference type="ARBA" id="ARBA00023015"/>
    </source>
</evidence>
<dbReference type="Gene3D" id="3.30.70.940">
    <property type="entry name" value="NusG, N-terminal domain"/>
    <property type="match status" value="1"/>
</dbReference>
<dbReference type="SUPFAM" id="SSF50104">
    <property type="entry name" value="Translation proteins SH3-like domain"/>
    <property type="match status" value="1"/>
</dbReference>
<accession>A0A2T3HMZ5</accession>
<dbReference type="InterPro" id="IPR036735">
    <property type="entry name" value="NGN_dom_sf"/>
</dbReference>
<name>A0A2T3HMZ5_9SPHI</name>
<dbReference type="CDD" id="cd09895">
    <property type="entry name" value="NGN_SP_UpxY"/>
    <property type="match status" value="1"/>
</dbReference>
<dbReference type="PANTHER" id="PTHR30265:SF4">
    <property type="entry name" value="KOW MOTIF FAMILY PROTEIN, EXPRESSED"/>
    <property type="match status" value="1"/>
</dbReference>
<dbReference type="AlphaFoldDB" id="A0A2T3HMZ5"/>
<protein>
    <submittedName>
        <fullName evidence="5">Antitermination protein NusG</fullName>
    </submittedName>
</protein>
<proteinExistence type="predicted"/>
<dbReference type="SUPFAM" id="SSF82679">
    <property type="entry name" value="N-utilization substance G protein NusG, N-terminal domain"/>
    <property type="match status" value="1"/>
</dbReference>